<name>A0ABT5Z9D6_9ACTN</name>
<gene>
    <name evidence="1" type="ORF">P2L57_33430</name>
</gene>
<evidence type="ECO:0000313" key="2">
    <source>
        <dbReference type="Proteomes" id="UP001220022"/>
    </source>
</evidence>
<evidence type="ECO:0000313" key="1">
    <source>
        <dbReference type="EMBL" id="MDF2260438.1"/>
    </source>
</evidence>
<accession>A0ABT5Z9D6</accession>
<dbReference type="Proteomes" id="UP001220022">
    <property type="component" value="Unassembled WGS sequence"/>
</dbReference>
<reference evidence="1 2" key="1">
    <citation type="submission" date="2023-03" db="EMBL/GenBank/DDBJ databases">
        <title>Draft genome sequence of type strain Streptomyces ferralitis JCM 14344.</title>
        <authorList>
            <person name="Klaysubun C."/>
            <person name="Duangmal K."/>
        </authorList>
    </citation>
    <scope>NUCLEOTIDE SEQUENCE [LARGE SCALE GENOMIC DNA]</scope>
    <source>
        <strain evidence="1 2">JCM 14344</strain>
    </source>
</reference>
<organism evidence="1 2">
    <name type="scientific">Streptantibioticus ferralitis</name>
    <dbReference type="NCBI Taxonomy" id="236510"/>
    <lineage>
        <taxon>Bacteria</taxon>
        <taxon>Bacillati</taxon>
        <taxon>Actinomycetota</taxon>
        <taxon>Actinomycetes</taxon>
        <taxon>Kitasatosporales</taxon>
        <taxon>Streptomycetaceae</taxon>
        <taxon>Streptantibioticus</taxon>
    </lineage>
</organism>
<dbReference type="InterPro" id="IPR038765">
    <property type="entry name" value="Papain-like_cys_pep_sf"/>
</dbReference>
<dbReference type="EMBL" id="JARHTQ010000034">
    <property type="protein sequence ID" value="MDF2260438.1"/>
    <property type="molecule type" value="Genomic_DNA"/>
</dbReference>
<keyword evidence="2" id="KW-1185">Reference proteome</keyword>
<protein>
    <recommendedName>
        <fullName evidence="3">Transglutaminase-like domain-containing protein</fullName>
    </recommendedName>
</protein>
<dbReference type="SUPFAM" id="SSF54001">
    <property type="entry name" value="Cysteine proteinases"/>
    <property type="match status" value="1"/>
</dbReference>
<comment type="caution">
    <text evidence="1">The sequence shown here is derived from an EMBL/GenBank/DDBJ whole genome shotgun (WGS) entry which is preliminary data.</text>
</comment>
<evidence type="ECO:0008006" key="3">
    <source>
        <dbReference type="Google" id="ProtNLM"/>
    </source>
</evidence>
<proteinExistence type="predicted"/>
<dbReference type="RefSeq" id="WP_275821046.1">
    <property type="nucleotide sequence ID" value="NZ_BAAANM010000033.1"/>
</dbReference>
<sequence length="340" mass="37187">MTRPAAADRARRVRTDVWLAALDEVVLTPEAYRERTMTRQQALNWLFCPPETFAALTAAGLPEVGRAPDTSEPLYDFHDVVNVGIVAGEGTTTGELSERALLRYAASAPQTWVAPRQWSVELSYTCSHQDRCTQGAWEVADPALEEFDGQLHALSVMRSAAGSAIAVQVRCTVQGSRRDVVAPEIREVYRQALADFRSGRRRYQWMPAPLRHDPARAKALGLADCLVTSGELAADLAAAGYTTRTRTVSALGLAGIDHAWAEVMDTDGQWKFLDPVFAHLALRRPGTRPEYEEFCLGSSSNRLLPWAAAATDGVVRHHCAHPTSIITTTITTGAPHDART</sequence>